<protein>
    <submittedName>
        <fullName evidence="1">Uncharacterized protein</fullName>
    </submittedName>
</protein>
<name>A0A8J5JM05_HOMAM</name>
<accession>A0A8J5JM05</accession>
<dbReference type="EMBL" id="JAHLQT010035785">
    <property type="protein sequence ID" value="KAG7158069.1"/>
    <property type="molecule type" value="Genomic_DNA"/>
</dbReference>
<evidence type="ECO:0000313" key="2">
    <source>
        <dbReference type="Proteomes" id="UP000747542"/>
    </source>
</evidence>
<sequence>MIAELTLVPRASVAEVGCSCGRDDAAHEDQVPVDTTRFVKHSSSSCRDSRRETRVAPVAFARPWLPEPNRWMAAVLSPVNGRTHLSLIPVLRWASVSTDEDM</sequence>
<dbReference type="AlphaFoldDB" id="A0A8J5JM05"/>
<keyword evidence="2" id="KW-1185">Reference proteome</keyword>
<dbReference type="Proteomes" id="UP000747542">
    <property type="component" value="Unassembled WGS sequence"/>
</dbReference>
<gene>
    <name evidence="1" type="ORF">Hamer_G020673</name>
</gene>
<comment type="caution">
    <text evidence="1">The sequence shown here is derived from an EMBL/GenBank/DDBJ whole genome shotgun (WGS) entry which is preliminary data.</text>
</comment>
<organism evidence="1 2">
    <name type="scientific">Homarus americanus</name>
    <name type="common">American lobster</name>
    <dbReference type="NCBI Taxonomy" id="6706"/>
    <lineage>
        <taxon>Eukaryota</taxon>
        <taxon>Metazoa</taxon>
        <taxon>Ecdysozoa</taxon>
        <taxon>Arthropoda</taxon>
        <taxon>Crustacea</taxon>
        <taxon>Multicrustacea</taxon>
        <taxon>Malacostraca</taxon>
        <taxon>Eumalacostraca</taxon>
        <taxon>Eucarida</taxon>
        <taxon>Decapoda</taxon>
        <taxon>Pleocyemata</taxon>
        <taxon>Astacidea</taxon>
        <taxon>Nephropoidea</taxon>
        <taxon>Nephropidae</taxon>
        <taxon>Homarus</taxon>
    </lineage>
</organism>
<proteinExistence type="predicted"/>
<evidence type="ECO:0000313" key="1">
    <source>
        <dbReference type="EMBL" id="KAG7158069.1"/>
    </source>
</evidence>
<reference evidence="1" key="1">
    <citation type="journal article" date="2021" name="Sci. Adv.">
        <title>The American lobster genome reveals insights on longevity, neural, and immune adaptations.</title>
        <authorList>
            <person name="Polinski J.M."/>
            <person name="Zimin A.V."/>
            <person name="Clark K.F."/>
            <person name="Kohn A.B."/>
            <person name="Sadowski N."/>
            <person name="Timp W."/>
            <person name="Ptitsyn A."/>
            <person name="Khanna P."/>
            <person name="Romanova D.Y."/>
            <person name="Williams P."/>
            <person name="Greenwood S.J."/>
            <person name="Moroz L.L."/>
            <person name="Walt D.R."/>
            <person name="Bodnar A.G."/>
        </authorList>
    </citation>
    <scope>NUCLEOTIDE SEQUENCE</scope>
    <source>
        <strain evidence="1">GMGI-L3</strain>
    </source>
</reference>